<evidence type="ECO:0000313" key="2">
    <source>
        <dbReference type="Proteomes" id="UP000829447"/>
    </source>
</evidence>
<reference evidence="1 2" key="1">
    <citation type="journal article" date="2022" name="bioRxiv">
        <title>An ancient truncated duplication of the anti-Mullerian hormone receptor type 2 gene is a potential conserved master sex determinant in the Pangasiidae catfish family.</title>
        <authorList>
            <person name="Wen M."/>
            <person name="Pan Q."/>
            <person name="Jouanno E."/>
            <person name="Montfort J."/>
            <person name="Zahm M."/>
            <person name="Cabau C."/>
            <person name="Klopp C."/>
            <person name="Iampietro C."/>
            <person name="Roques C."/>
            <person name="Bouchez O."/>
            <person name="Castinel A."/>
            <person name="Donnadieu C."/>
            <person name="Parrinello H."/>
            <person name="Poncet C."/>
            <person name="Belmonte E."/>
            <person name="Gautier V."/>
            <person name="Avarre J.-C."/>
            <person name="Dugue R."/>
            <person name="Gustiano R."/>
            <person name="Ha T.T.T."/>
            <person name="Campet M."/>
            <person name="Sriphairoj K."/>
            <person name="Ribolli J."/>
            <person name="de Almeida F.L."/>
            <person name="Desvignes T."/>
            <person name="Postlethwait J.H."/>
            <person name="Bucao C.F."/>
            <person name="Robinson-Rechavi M."/>
            <person name="Bobe J."/>
            <person name="Herpin A."/>
            <person name="Guiguen Y."/>
        </authorList>
    </citation>
    <scope>NUCLEOTIDE SEQUENCE [LARGE SCALE GENOMIC DNA]</scope>
    <source>
        <strain evidence="1">YG-Dec2019</strain>
    </source>
</reference>
<keyword evidence="2" id="KW-1185">Reference proteome</keyword>
<name>A0ACC5WU16_PANGG</name>
<dbReference type="EMBL" id="CM040463">
    <property type="protein sequence ID" value="MCI4382562.1"/>
    <property type="molecule type" value="Genomic_DNA"/>
</dbReference>
<organism evidence="1 2">
    <name type="scientific">Pangasianodon gigas</name>
    <name type="common">Mekong giant catfish</name>
    <name type="synonym">Pangasius gigas</name>
    <dbReference type="NCBI Taxonomy" id="30993"/>
    <lineage>
        <taxon>Eukaryota</taxon>
        <taxon>Metazoa</taxon>
        <taxon>Chordata</taxon>
        <taxon>Craniata</taxon>
        <taxon>Vertebrata</taxon>
        <taxon>Euteleostomi</taxon>
        <taxon>Actinopterygii</taxon>
        <taxon>Neopterygii</taxon>
        <taxon>Teleostei</taxon>
        <taxon>Ostariophysi</taxon>
        <taxon>Siluriformes</taxon>
        <taxon>Pangasiidae</taxon>
        <taxon>Pangasianodon</taxon>
    </lineage>
</organism>
<accession>A0ACC5WU16</accession>
<comment type="caution">
    <text evidence="1">The sequence shown here is derived from an EMBL/GenBank/DDBJ whole genome shotgun (WGS) entry which is preliminary data.</text>
</comment>
<sequence>MFDVLIGNSVLWCDESVLIALFVSIFSEVWFREMDSMVNLVKAQLTRQENIQYSLLLGLSDELKDDYLSTESEDEQWIPFHCHSSRAACSQNHEKLVAQRKLLITCIICLVFMIGELIGGYVAHSLAVMTDSAHLLTDFGSILLSLFSLWISKKPPSKSLTYSWHRSEILGGLLSELSIWVVTVVLVFTAIQRIISNDYEIHSNVMLITSGCAVLNGIYSTPVPIVSWSQP</sequence>
<proteinExistence type="predicted"/>
<evidence type="ECO:0000313" key="1">
    <source>
        <dbReference type="EMBL" id="MCI4382562.1"/>
    </source>
</evidence>
<dbReference type="Proteomes" id="UP000829447">
    <property type="component" value="Linkage Group LG10"/>
</dbReference>
<gene>
    <name evidence="1" type="ORF">PGIGA_G00016270</name>
</gene>
<protein>
    <submittedName>
        <fullName evidence="1">Uncharacterized protein</fullName>
    </submittedName>
</protein>